<sequence>MDAVFIYADMPMFTAMSLSANNILPLAANQNWLYAHVYCYRCRICSVVLLVLANLCLGQPHYHWYNRGNFDFVGGSIVSVIPERVMRTARDGADGMMHKAGFKIFHEGNLLIVPTGLMLNKHWEREQLGWLEQFYDSTNGEGLLSCCGLSCTSQHGGTAEGCMAAIMQGMLAKFCRAWKEGSNTSRNNESYVAAADVPSINIKISRDGQSHDQTLPPVAASPDSKRKIYDHKGSKKWMEPTAVAYSISTF</sequence>
<organism evidence="2 3">
    <name type="scientific">Phaseolus coccineus</name>
    <name type="common">Scarlet runner bean</name>
    <name type="synonym">Phaseolus multiflorus</name>
    <dbReference type="NCBI Taxonomy" id="3886"/>
    <lineage>
        <taxon>Eukaryota</taxon>
        <taxon>Viridiplantae</taxon>
        <taxon>Streptophyta</taxon>
        <taxon>Embryophyta</taxon>
        <taxon>Tracheophyta</taxon>
        <taxon>Spermatophyta</taxon>
        <taxon>Magnoliopsida</taxon>
        <taxon>eudicotyledons</taxon>
        <taxon>Gunneridae</taxon>
        <taxon>Pentapetalae</taxon>
        <taxon>rosids</taxon>
        <taxon>fabids</taxon>
        <taxon>Fabales</taxon>
        <taxon>Fabaceae</taxon>
        <taxon>Papilionoideae</taxon>
        <taxon>50 kb inversion clade</taxon>
        <taxon>NPAAA clade</taxon>
        <taxon>indigoferoid/millettioid clade</taxon>
        <taxon>Phaseoleae</taxon>
        <taxon>Phaseolus</taxon>
    </lineage>
</organism>
<proteinExistence type="predicted"/>
<evidence type="ECO:0000313" key="3">
    <source>
        <dbReference type="Proteomes" id="UP001374584"/>
    </source>
</evidence>
<accession>A0AAN9NGX4</accession>
<keyword evidence="3" id="KW-1185">Reference proteome</keyword>
<evidence type="ECO:0000313" key="2">
    <source>
        <dbReference type="EMBL" id="KAK7372721.1"/>
    </source>
</evidence>
<evidence type="ECO:0000256" key="1">
    <source>
        <dbReference type="SAM" id="MobiDB-lite"/>
    </source>
</evidence>
<dbReference type="EMBL" id="JAYMYR010000003">
    <property type="protein sequence ID" value="KAK7372721.1"/>
    <property type="molecule type" value="Genomic_DNA"/>
</dbReference>
<dbReference type="Proteomes" id="UP001374584">
    <property type="component" value="Unassembled WGS sequence"/>
</dbReference>
<feature type="region of interest" description="Disordered" evidence="1">
    <location>
        <begin position="205"/>
        <end position="225"/>
    </location>
</feature>
<name>A0AAN9NGX4_PHACN</name>
<protein>
    <submittedName>
        <fullName evidence="2">Uncharacterized protein</fullName>
    </submittedName>
</protein>
<dbReference type="AlphaFoldDB" id="A0AAN9NGX4"/>
<comment type="caution">
    <text evidence="2">The sequence shown here is derived from an EMBL/GenBank/DDBJ whole genome shotgun (WGS) entry which is preliminary data.</text>
</comment>
<gene>
    <name evidence="2" type="ORF">VNO80_06108</name>
</gene>
<reference evidence="2 3" key="1">
    <citation type="submission" date="2024-01" db="EMBL/GenBank/DDBJ databases">
        <title>The genomes of 5 underutilized Papilionoideae crops provide insights into root nodulation and disease resistanc.</title>
        <authorList>
            <person name="Jiang F."/>
        </authorList>
    </citation>
    <scope>NUCLEOTIDE SEQUENCE [LARGE SCALE GENOMIC DNA]</scope>
    <source>
        <strain evidence="2">JINMINGXINNONG_FW02</strain>
        <tissue evidence="2">Leaves</tissue>
    </source>
</reference>